<dbReference type="InterPro" id="IPR006143">
    <property type="entry name" value="RND_pump_MFP"/>
</dbReference>
<feature type="chain" id="PRO_5017002625" evidence="2">
    <location>
        <begin position="19"/>
        <end position="369"/>
    </location>
</feature>
<dbReference type="Gene3D" id="2.40.420.20">
    <property type="match status" value="1"/>
</dbReference>
<dbReference type="NCBIfam" id="TIGR01730">
    <property type="entry name" value="RND_mfp"/>
    <property type="match status" value="1"/>
</dbReference>
<keyword evidence="5" id="KW-1185">Reference proteome</keyword>
<dbReference type="PANTHER" id="PTHR30469:SF20">
    <property type="entry name" value="EFFLUX RND TRANSPORTER PERIPLASMIC ADAPTOR SUBUNIT"/>
    <property type="match status" value="1"/>
</dbReference>
<evidence type="ECO:0000259" key="3">
    <source>
        <dbReference type="Pfam" id="PF25973"/>
    </source>
</evidence>
<evidence type="ECO:0000256" key="1">
    <source>
        <dbReference type="ARBA" id="ARBA00009477"/>
    </source>
</evidence>
<accession>A0A370DR30</accession>
<evidence type="ECO:0000313" key="5">
    <source>
        <dbReference type="Proteomes" id="UP000254771"/>
    </source>
</evidence>
<dbReference type="EMBL" id="QFXE01000007">
    <property type="protein sequence ID" value="RDH87040.1"/>
    <property type="molecule type" value="Genomic_DNA"/>
</dbReference>
<organism evidence="4 5">
    <name type="scientific">endosymbiont of Escarpia spicata</name>
    <dbReference type="NCBI Taxonomy" id="2200908"/>
    <lineage>
        <taxon>Bacteria</taxon>
        <taxon>Pseudomonadati</taxon>
        <taxon>Pseudomonadota</taxon>
        <taxon>Gammaproteobacteria</taxon>
        <taxon>sulfur-oxidizing symbionts</taxon>
    </lineage>
</organism>
<dbReference type="PROSITE" id="PS51257">
    <property type="entry name" value="PROKAR_LIPOPROTEIN"/>
    <property type="match status" value="1"/>
</dbReference>
<dbReference type="AlphaFoldDB" id="A0A370DR30"/>
<comment type="caution">
    <text evidence="4">The sequence shown here is derived from an EMBL/GenBank/DDBJ whole genome shotgun (WGS) entry which is preliminary data.</text>
</comment>
<dbReference type="InterPro" id="IPR058647">
    <property type="entry name" value="BSH_CzcB-like"/>
</dbReference>
<gene>
    <name evidence="4" type="ORF">DIZ78_05980</name>
</gene>
<feature type="domain" description="CzcB-like barrel-sandwich hybrid" evidence="3">
    <location>
        <begin position="61"/>
        <end position="187"/>
    </location>
</feature>
<dbReference type="Pfam" id="PF25973">
    <property type="entry name" value="BSH_CzcB"/>
    <property type="match status" value="1"/>
</dbReference>
<dbReference type="Proteomes" id="UP000254771">
    <property type="component" value="Unassembled WGS sequence"/>
</dbReference>
<dbReference type="GO" id="GO:1990281">
    <property type="term" value="C:efflux pump complex"/>
    <property type="evidence" value="ECO:0007669"/>
    <property type="project" value="TreeGrafter"/>
</dbReference>
<name>A0A370DR30_9GAMM</name>
<comment type="similarity">
    <text evidence="1">Belongs to the membrane fusion protein (MFP) (TC 8.A.1) family.</text>
</comment>
<dbReference type="SUPFAM" id="SSF111369">
    <property type="entry name" value="HlyD-like secretion proteins"/>
    <property type="match status" value="1"/>
</dbReference>
<feature type="signal peptide" evidence="2">
    <location>
        <begin position="1"/>
        <end position="18"/>
    </location>
</feature>
<keyword evidence="2" id="KW-0732">Signal</keyword>
<evidence type="ECO:0000256" key="2">
    <source>
        <dbReference type="SAM" id="SignalP"/>
    </source>
</evidence>
<proteinExistence type="inferred from homology"/>
<dbReference type="Gene3D" id="2.40.50.100">
    <property type="match status" value="1"/>
</dbReference>
<dbReference type="Gene3D" id="2.40.30.170">
    <property type="match status" value="1"/>
</dbReference>
<dbReference type="PANTHER" id="PTHR30469">
    <property type="entry name" value="MULTIDRUG RESISTANCE PROTEIN MDTA"/>
    <property type="match status" value="1"/>
</dbReference>
<dbReference type="Gene3D" id="1.10.287.470">
    <property type="entry name" value="Helix hairpin bin"/>
    <property type="match status" value="1"/>
</dbReference>
<reference evidence="4 5" key="1">
    <citation type="journal article" date="2018" name="ISME J.">
        <title>Endosymbiont genomes yield clues of tubeworm success.</title>
        <authorList>
            <person name="Li Y."/>
            <person name="Liles M.R."/>
            <person name="Halanych K.M."/>
        </authorList>
    </citation>
    <scope>NUCLEOTIDE SEQUENCE [LARGE SCALE GENOMIC DNA]</scope>
    <source>
        <strain evidence="4">A1462</strain>
    </source>
</reference>
<dbReference type="GO" id="GO:0015562">
    <property type="term" value="F:efflux transmembrane transporter activity"/>
    <property type="evidence" value="ECO:0007669"/>
    <property type="project" value="TreeGrafter"/>
</dbReference>
<protein>
    <submittedName>
        <fullName evidence="4">Efflux RND transporter periplasmic adaptor subunit</fullName>
    </submittedName>
</protein>
<evidence type="ECO:0000313" key="4">
    <source>
        <dbReference type="EMBL" id="RDH87040.1"/>
    </source>
</evidence>
<sequence length="369" mass="40516">MKITPLLLNLALSPLLLSCGTETEPVAPAEILRPVRTLEVEPTVTKATREFPAVVDAASSANLSFRVSGIVNEMLFKEGEKVKKGEVIAKLDQTDARIELKSSQASYETARSNFQRGKKLVGPGHISQSDFDKLNAQYATAEAQLAATRQSLNYTVLHASFDGRIARRFVERHEEVTPQTQIVTLQDISTLTIQINVPESIMLRTRKKTQVHSYFVKFDAIAEQRFPLKLKEAAISADEENQTYEVTFTMPRVKGYTILPGISAVVVIETESSAEDNGAIFHVPASSVLEDMQGRYVYVVEALAESDTNPETSKSGVGVIQRRTITTGELDARGLLISSGLKQGDHVLTAGMSQAQPDMKVRWNPGTKP</sequence>